<dbReference type="Proteomes" id="UP001433508">
    <property type="component" value="Unassembled WGS sequence"/>
</dbReference>
<reference evidence="2" key="1">
    <citation type="journal article" date="2024" name="Front. Bioeng. Biotechnol.">
        <title>Genome-scale model development and genomic sequencing of the oleaginous clade Lipomyces.</title>
        <authorList>
            <person name="Czajka J.J."/>
            <person name="Han Y."/>
            <person name="Kim J."/>
            <person name="Mondo S.J."/>
            <person name="Hofstad B.A."/>
            <person name="Robles A."/>
            <person name="Haridas S."/>
            <person name="Riley R."/>
            <person name="LaButti K."/>
            <person name="Pangilinan J."/>
            <person name="Andreopoulos W."/>
            <person name="Lipzen A."/>
            <person name="Yan J."/>
            <person name="Wang M."/>
            <person name="Ng V."/>
            <person name="Grigoriev I.V."/>
            <person name="Spatafora J.W."/>
            <person name="Magnuson J.K."/>
            <person name="Baker S.E."/>
            <person name="Pomraning K.R."/>
        </authorList>
    </citation>
    <scope>NUCLEOTIDE SEQUENCE [LARGE SCALE GENOMIC DNA]</scope>
    <source>
        <strain evidence="2">CBS 7786</strain>
    </source>
</reference>
<name>A0ACC3T3F2_LIPKO</name>
<dbReference type="EMBL" id="MU971356">
    <property type="protein sequence ID" value="KAK9238412.1"/>
    <property type="molecule type" value="Genomic_DNA"/>
</dbReference>
<comment type="caution">
    <text evidence="1">The sequence shown here is derived from an EMBL/GenBank/DDBJ whole genome shotgun (WGS) entry which is preliminary data.</text>
</comment>
<evidence type="ECO:0000313" key="1">
    <source>
        <dbReference type="EMBL" id="KAK9238412.1"/>
    </source>
</evidence>
<accession>A0ACC3T3F2</accession>
<gene>
    <name evidence="1" type="ORF">V1525DRAFT_374812</name>
</gene>
<protein>
    <submittedName>
        <fullName evidence="1">Uncharacterized protein</fullName>
    </submittedName>
</protein>
<keyword evidence="2" id="KW-1185">Reference proteome</keyword>
<sequence>MKLSIILFFCCCLASSVVYAQDSVGHHDLAARDGLRQREVSSSSAASSSSNTVASSRSSITSNFKSSTSASVSATDASSIASGIGSAIGSVSTTGSASTSSATISVDPRSPPGGVSMLTPALTASETYIKVGDYATFSWTYTSLIVSPSAVNVEAYCSLNNYYYPIADNLTINDTQAVWNTSGYQATATIPLLVAQYTLHIYDAASNPTAVASPGYLSAYNNLYFGVYTPQPYTPLNNYQCATCSSASYSLVERNVLRGTLAMTLIACIFTVVFMMR</sequence>
<proteinExistence type="predicted"/>
<evidence type="ECO:0000313" key="2">
    <source>
        <dbReference type="Proteomes" id="UP001433508"/>
    </source>
</evidence>
<organism evidence="1 2">
    <name type="scientific">Lipomyces kononenkoae</name>
    <name type="common">Yeast</name>
    <dbReference type="NCBI Taxonomy" id="34357"/>
    <lineage>
        <taxon>Eukaryota</taxon>
        <taxon>Fungi</taxon>
        <taxon>Dikarya</taxon>
        <taxon>Ascomycota</taxon>
        <taxon>Saccharomycotina</taxon>
        <taxon>Lipomycetes</taxon>
        <taxon>Lipomycetales</taxon>
        <taxon>Lipomycetaceae</taxon>
        <taxon>Lipomyces</taxon>
    </lineage>
</organism>